<dbReference type="PANTHER" id="PTHR23345:SF15">
    <property type="entry name" value="VITELLOGENIN 1-RELATED"/>
    <property type="match status" value="1"/>
</dbReference>
<reference evidence="13" key="1">
    <citation type="submission" date="2018-04" db="EMBL/GenBank/DDBJ databases">
        <authorList>
            <person name="Go L.Y."/>
            <person name="Mitchell J.A."/>
        </authorList>
    </citation>
    <scope>NUCLEOTIDE SEQUENCE</scope>
    <source>
        <tissue evidence="13">Whole organism</tissue>
    </source>
</reference>
<organism evidence="14">
    <name type="scientific">Culicoides sonorensis</name>
    <name type="common">Biting midge</name>
    <dbReference type="NCBI Taxonomy" id="179676"/>
    <lineage>
        <taxon>Eukaryota</taxon>
        <taxon>Metazoa</taxon>
        <taxon>Ecdysozoa</taxon>
        <taxon>Arthropoda</taxon>
        <taxon>Hexapoda</taxon>
        <taxon>Insecta</taxon>
        <taxon>Pterygota</taxon>
        <taxon>Neoptera</taxon>
        <taxon>Endopterygota</taxon>
        <taxon>Diptera</taxon>
        <taxon>Nematocera</taxon>
        <taxon>Chironomoidea</taxon>
        <taxon>Ceratopogonidae</taxon>
        <taxon>Ceratopogoninae</taxon>
        <taxon>Culicoides</taxon>
        <taxon>Monoculicoides</taxon>
    </lineage>
</organism>
<dbReference type="Pfam" id="PF01347">
    <property type="entry name" value="Vitellogenin_N"/>
    <property type="match status" value="1"/>
</dbReference>
<feature type="coiled-coil region" evidence="10">
    <location>
        <begin position="3601"/>
        <end position="3644"/>
    </location>
</feature>
<dbReference type="Gene3D" id="3.40.50.410">
    <property type="entry name" value="von Willebrand factor, type A domain"/>
    <property type="match status" value="1"/>
</dbReference>
<dbReference type="GO" id="GO:0032991">
    <property type="term" value="C:protein-containing complex"/>
    <property type="evidence" value="ECO:0007669"/>
    <property type="project" value="UniProtKB-ARBA"/>
</dbReference>
<dbReference type="SMART" id="SM00638">
    <property type="entry name" value="LPD_N"/>
    <property type="match status" value="1"/>
</dbReference>
<reference evidence="14" key="2">
    <citation type="submission" date="2018-07" db="EMBL/GenBank/DDBJ databases">
        <authorList>
            <person name="Quirk P.G."/>
            <person name="Krulwich T.A."/>
        </authorList>
    </citation>
    <scope>NUCLEOTIDE SEQUENCE</scope>
</reference>
<dbReference type="SUPFAM" id="SSF56968">
    <property type="entry name" value="Lipovitellin-phosvitin complex, beta-sheet shell regions"/>
    <property type="match status" value="2"/>
</dbReference>
<dbReference type="InterPro" id="IPR015816">
    <property type="entry name" value="Vitellinogen_b-sht_N"/>
</dbReference>
<dbReference type="SMART" id="SM00216">
    <property type="entry name" value="VWD"/>
    <property type="match status" value="1"/>
</dbReference>
<dbReference type="Gene3D" id="2.30.230.10">
    <property type="entry name" value="Lipovitellin, beta-sheet shell regions, chain A"/>
    <property type="match status" value="1"/>
</dbReference>
<dbReference type="InterPro" id="IPR015255">
    <property type="entry name" value="Vitellinogen_open_b-sht"/>
</dbReference>
<keyword evidence="5" id="KW-0758">Storage protein</keyword>
<dbReference type="InterPro" id="IPR036465">
    <property type="entry name" value="vWFA_dom_sf"/>
</dbReference>
<evidence type="ECO:0000256" key="6">
    <source>
        <dbReference type="ARBA" id="ARBA00023055"/>
    </source>
</evidence>
<dbReference type="InterPro" id="IPR011030">
    <property type="entry name" value="Lipovitellin_superhlx_dom"/>
</dbReference>
<feature type="domain" description="VWFD" evidence="12">
    <location>
        <begin position="3756"/>
        <end position="3943"/>
    </location>
</feature>
<gene>
    <name evidence="14" type="primary">CSON009036</name>
</gene>
<dbReference type="PROSITE" id="PS51233">
    <property type="entry name" value="VWFD"/>
    <property type="match status" value="1"/>
</dbReference>
<keyword evidence="6" id="KW-0445">Lipid transport</keyword>
<dbReference type="GO" id="GO:0045735">
    <property type="term" value="F:nutrient reservoir activity"/>
    <property type="evidence" value="ECO:0007669"/>
    <property type="project" value="UniProtKB-KW"/>
</dbReference>
<evidence type="ECO:0000313" key="14">
    <source>
        <dbReference type="EMBL" id="SSX18299.1"/>
    </source>
</evidence>
<keyword evidence="4" id="KW-0732">Signal</keyword>
<comment type="subcellular location">
    <subcellularLocation>
        <location evidence="1">Secreted</location>
    </subcellularLocation>
</comment>
<keyword evidence="8" id="KW-0325">Glycoprotein</keyword>
<dbReference type="FunFam" id="2.20.50.20:FF:000003">
    <property type="entry name" value="Microsomal triglyceride transfer protein large subunit"/>
    <property type="match status" value="1"/>
</dbReference>
<dbReference type="OMA" id="IPHYACQ"/>
<dbReference type="GO" id="GO:0005319">
    <property type="term" value="F:lipid transporter activity"/>
    <property type="evidence" value="ECO:0007669"/>
    <property type="project" value="InterPro"/>
</dbReference>
<dbReference type="Pfam" id="PF06448">
    <property type="entry name" value="DUF1081"/>
    <property type="match status" value="1"/>
</dbReference>
<dbReference type="InterPro" id="IPR050733">
    <property type="entry name" value="Vitellogenin/Apolipophorin"/>
</dbReference>
<evidence type="ECO:0000256" key="7">
    <source>
        <dbReference type="ARBA" id="ARBA00023157"/>
    </source>
</evidence>
<dbReference type="SUPFAM" id="SSF48431">
    <property type="entry name" value="Lipovitellin-phosvitin complex, superhelical domain"/>
    <property type="match status" value="1"/>
</dbReference>
<dbReference type="VEuPathDB" id="VectorBase:CSON009036"/>
<keyword evidence="3" id="KW-0964">Secreted</keyword>
<sequence length="4363" mass="499968">MTQTKVKMPTSVSRVIRTTFVVLIFLVIGQVKANVKSKYLILLKRNFNLKILPLSDPLKDPTICGRPTCEVDDSKFKYKVNTLYNYAYNMFVRTEFGGSGQNVSELHAIGHVQLIFPNACEGTLRLKSIELHTQTVENQQEIGLFDKQPSEDLHPKSEEFGADLQKHDLRFSFHDGMIAEVCSDDDEPTWALNLKKAILSTFQNTMTRFDVDFNATETDVSGTCDVHYALIGSEKTSLLMQKTKDITTCKNRYKTESILQTTPYDFRNNYAAWPVLNSKSYCDISIDHHIYNKVDCHERHLLAPFSNNETGAVTETRISLVLESDTQTEFISEDQPPIKHRSTLLFDHSPSPKTTKIEVKASREYLKQMCKMGFPDIQREFPDVFVKFLSATRLLSHAALEQLLQRASSICANGKNHVMESLPYIGSTASVLLMKDQIVKNKVSQQIASDWMWSISFMTRPTPEIIRAMFELVQYGKDNELSDFILGSSAVVASYCRVAGRSECELSEDVLSYVKVLEEEFMELLLSVKNERKARDYSIVLLKALGNVGVIQKKFEIFLKRKFIEADEFPTEIRLQAHAVFRRAICSKNREYFLDIFKNHTINNEIRIASYLQTMRCPDYISIKFIKHVLKTEKVNQVGSFVWSHLRNLLKSASPVQVEIQGLLADGDLGTKFNLDFRKYSKNYEYSLFFDEYNFGMVADSNVIFSTDSYLPKSISLNFTTDVFGESINFFEINTRAEGYEHLVESVFGPKGPLNADYIKSRFKDLYDKFMNMTGESFEPIEDYMLERRRRRELKKDSTVSERGGRAMRDELENSIKKFGYQMPNNPSAFRASIGMKIFGNDLKFRTSDGATEFNKLFGYLNPMTYMQAIFSGKDFTYTKSGIFLDSSYQVPLISGLPLTITALGASSVDLRYSGRLGETRQGYDIEARLKPSVSVDVISTMKVDAFYGSCGIKVKANLYSSAAIETKLHVSLDPHKKAISLQMHLPQERNEILSIRSEMLVLKQDREIKQRGFRKRYSNSTCTWPIVERAVGLKLCADYSLPDVSKTKLAHPSLILSGPVKLDIHLDKTDPTARTYQFLFNWDEHENISRGSVTFETPGSLIPRVFNANVSKGLDLYHASMHFKNGDISHSAVGNYFFNETTNQLDVALDLNGQKYLQLEMGMNRTNIKNGYAYFPKFLLAIKNDKIAGMIGKISVISKKEIKQWDIELKFETKRLKSKWEGYVMRSPTSILSKMGVDYRFVDTKEEHIDVEIEYADRSKIHPVKVRNIHVANLKLSSTAYPKLNFVLNNQLQNSLGHIEFKSEYDDAPDLKDPNRVTTTKITYAKFGSFDNPDATTTNVALQITKPYTHTDFLLRIMHEEKFKAGKTHNVVTVLRYAPKKEIKSVVSIYFPVHSIHGFDLLLNITAPSFEPCWFQDRSSQIKRHHHLKLFAQSPSFEDTTVDIRYSLDEAQIKLDAHARHKDKPYALILKHSYESLNHTHYYGEVRYDKKLYWVKADLVSEQPKQLSVEMHLDKHRNVELILRGISTDVKSEAGVEVKWDANRDPTQKLVVSVEFNSPVMRNYDGKLIVSYPDRAFSGVFDLDAVGPIYAGSTRLSWSPTESVDVKFNSGAITEEPHKDIWLWLIIDTPFSGWRHNQLSSGLFHEGNLLLANASFLWAENQQLGFEFLGDYTIEEQLFKCEVKTAVNSTVKDIPPVSAHIKHFNTDKRIETEASVKYKNINGTQNYYMSSGWEYEKRDEFKHISGSVAFRSPFEKFTRGTLVTKISFSDNKEIRAAAEAEFEDREYTLVSEGFLKKITDCWLVTNITTPNEKFRTVTARFGIKENERHAVAEVSAPAGALGAEVLFQVVNSNDFNIKLSVATPLEGFSKLMLIAKKNPDTVDLRGAWNNVTLGFTGVWRFENMLDFEYSYRVYTLIEYLEYNGVVLKFVRASLTDIDVDMSLKLANYKLGVTTLIKPKPKLIKALWKQKSMNMNKFLFNEDFLNDMLSHEEILENQNVSSDDEDDSSETEDEEFLSFNGNFKIDTIVYPTIQGVLDVDQIDDINYLTSATILIPQGTIEIRDRFYFYSKTKVKNRLNLISPFPFAKEVKSNVMVRADLGEKNKLANYVTGFDISVLNRDNWIDLGLHINLTRPPKVYRNKLKMYNLNVRVTTPLKGLPFVDFTGLIKTEAEMYHGNISVETLTTKFSLGGLHESDPTKLNVELELNLRAPLMPYYHHRIYLHSNNNEITNMKNFTVGFVNNDNGAVSDLNVIGDWICSPATSKKFEFNGHSNLTSSIFLIRSIEGTIQIESEPDEKKSYFDIELNYIDTEGNPDEITATLKRDKEQIRISASIPMPDYRNVTLQGLLEDKDETSPNTYRFVGNLNRNQDLYTVNGDVTILKNIPVQASLQMNDVTSSSAVGSISYTLQNLSDRYSLHTKVMKGNNAFTEISGEVSHQDSLNYEYKLTSKSSEPDLDKIAFDIRSSSSENNEKVTNNYEIKTPWNTIGMNHLRIGTNSKLNRQDGFMTANYKWPSGEGNTELLWTWKLMKKVKILLDSNVNYSNGTQKILKTGISYLDDNSVNGVLTTGDIHVNGVWNLSANASYSFSDQKEHIGLVNFHLPLPVGDIHKLRGNLFTDMTQSDPLNELTIDLGYESVEANKKYTAHTHYKNASDIQASARVEWGHDPKSNASQINLEILRDGHKHAVTGSVLTPYYLDEETIKANVVYGVADVYHVVSSALYIPASVKTSEADVAFAGLSNMKGMVNSTTPFLNVSWLRFDFDFNTSDVESIRYLLTTWPNNTAIIDAKTTFNTFPNGDRDQQGIVKIEVPVQTRHSATIVYGLKERPITTHGHATIEYNDKNILNGQYKGKYEIFDDNEKNTAQITLDNEFYPLGINYYHTIEKGEEISDMKRAEVFELNKNRKFNITGELHVKSYQNGTEYRVVAMHPNRTVILTSDYFHVNDETRQKSMIELEPTVWIGYDVHLKNLTNNDNETTWFLVEIFYPKRNLSSNGSYSMSEDAFDTDVEFRWFQNEVDSDEVTTNTDYSDYDYGDGAIEEGPKELKVHQIRAGLTWRVEPLKTGDRDNQTLLVFLRHPSFEKDITFSGNLYRSDVELFKTNLLIDYAIDPFHLVNFTANVRDLTSISGYKNYTASIFARHEASDLILNGFGTIGSKGVHYELSGFGSYQRGYLPLQDSALLTYVDLKQQDIRYYRSTTGKTSGIWLKYNGSFPVYMLNGTYIDTPEYDSTGFFILDIKEKCVRMDIDFIPDATQTLRMYGHIPDSRQANFDLHRDYEDIRVTDISYYIKMNHSRLITSNIVWRPTLKHEVEEKAKKLISDYYNSLSETIDYWIRTVFQESNQIKNDIVRETTPFTEGLMNDISELRAIESDLNDLMTFVNKSYQADDFYIRSVLNFTMTVLDELAVKNHIASVPKIFKEMWQLLGDSGETLRKSITWLLDTLQKSYKNALEIISGILHGDALTHLSKMIESGVQKYDKFTKELHVSFIKYVERLYRRMTEMVQSYWERALQNIQPSIMKLLNYLENMTWSVSKEVFDFIYERTDEFAKSPYFNQFYNITHDFDRLYKDFMENDAITNLRKYSVLTYKFLKEKYFKLVPFGKELNELITELQDEIKALEKLEFIQMITKRMEELQHKLEWIAEEFQIEKRMHQLMVILRNKFLRYAQTALQADDKYREAKTKFIFDPEKGVMELEQKLPMSWHSFNETPMFDEIPEYKMLIDFQDFFSSSNFSIWGLYYDINRWMDISTWLPPFKAHSILIGSRHFITFDGAFVSMDLKYEKLNEKNKIEQCSYLLARDFLDKNYTLLMEPSILQRNDDLIVTRKITMIVDGRLIDIDITADAIRFGRNLTTALPARIGEAVIYRDSDILVIESQNGFKLECNLQFDLCSFDVNGWYYGKTAGILGTMNNEIYDDVSLMPSGKCSSDEEEFVNSWSLPTCDSRVKVTRRSDSVDEIVRNQELYNVCELFFKSKVSYFTSCFPIIDSGPFYDMCLDLGKSSLSNVIKDPHPSIKGACTAALAYIEVCDRRGTPLRVPDSCVHCKTIDGTFVSEGSFVNLTTDNIKHSSDIVFIVEAKDCNKNLNKVKNLMTLVTILNKELETSNITNNRYAVVAFGGQPPFDVARSVVVNNNVFTDVNKLQAYFDHIHISNGTNHDLFEAISFASKLLFRPGASKTFIILPCSTCSSQHMNLDYSTVLQALLENGVTLHLITDYVFEFDKLNEARNFFGIDIDKAYTKADVKELVGSVELRSYVQYPKKQLKNCAPLALSTNGTIFTTDKLKSERKNQVKRFSTVFGKRVALTAHPNECQTCECTGHNTGVAYMICTPCDIPIHVYPDFDDLMIDVSEEVDDEDFDETSLDEDD</sequence>
<evidence type="ECO:0000259" key="12">
    <source>
        <dbReference type="PROSITE" id="PS51233"/>
    </source>
</evidence>
<keyword evidence="2" id="KW-0813">Transport</keyword>
<dbReference type="InterPro" id="IPR009454">
    <property type="entry name" value="Lipid_transpt_open_b-sht"/>
</dbReference>
<evidence type="ECO:0000256" key="3">
    <source>
        <dbReference type="ARBA" id="ARBA00022525"/>
    </source>
</evidence>
<dbReference type="SUPFAM" id="SSF53300">
    <property type="entry name" value="vWA-like"/>
    <property type="match status" value="1"/>
</dbReference>
<dbReference type="InterPro" id="IPR001846">
    <property type="entry name" value="VWF_type-D"/>
</dbReference>
<name>A0A336LP01_CULSO</name>
<evidence type="ECO:0000256" key="2">
    <source>
        <dbReference type="ARBA" id="ARBA00022448"/>
    </source>
</evidence>
<evidence type="ECO:0000256" key="10">
    <source>
        <dbReference type="SAM" id="Coils"/>
    </source>
</evidence>
<dbReference type="EMBL" id="UFQT01000034">
    <property type="protein sequence ID" value="SSX18299.1"/>
    <property type="molecule type" value="Genomic_DNA"/>
</dbReference>
<dbReference type="InterPro" id="IPR015819">
    <property type="entry name" value="Lipid_transp_b-sht_shell"/>
</dbReference>
<dbReference type="SMART" id="SM01169">
    <property type="entry name" value="DUF1943"/>
    <property type="match status" value="1"/>
</dbReference>
<evidence type="ECO:0000256" key="9">
    <source>
        <dbReference type="PROSITE-ProRule" id="PRU00557"/>
    </source>
</evidence>
<evidence type="ECO:0000256" key="8">
    <source>
        <dbReference type="ARBA" id="ARBA00023180"/>
    </source>
</evidence>
<dbReference type="PANTHER" id="PTHR23345">
    <property type="entry name" value="VITELLOGENIN-RELATED"/>
    <property type="match status" value="1"/>
</dbReference>
<comment type="caution">
    <text evidence="9">Lacks conserved residue(s) required for the propagation of feature annotation.</text>
</comment>
<evidence type="ECO:0000256" key="4">
    <source>
        <dbReference type="ARBA" id="ARBA00022729"/>
    </source>
</evidence>
<feature type="domain" description="Vitellogenin" evidence="11">
    <location>
        <begin position="78"/>
        <end position="715"/>
    </location>
</feature>
<evidence type="ECO:0000259" key="11">
    <source>
        <dbReference type="PROSITE" id="PS51211"/>
    </source>
</evidence>
<dbReference type="InterPro" id="IPR001747">
    <property type="entry name" value="Vitellogenin_N"/>
</dbReference>
<evidence type="ECO:0000256" key="5">
    <source>
        <dbReference type="ARBA" id="ARBA00022761"/>
    </source>
</evidence>
<dbReference type="PROSITE" id="PS51211">
    <property type="entry name" value="VITELLOGENIN"/>
    <property type="match status" value="1"/>
</dbReference>
<dbReference type="Pfam" id="PF00094">
    <property type="entry name" value="VWD"/>
    <property type="match status" value="1"/>
</dbReference>
<dbReference type="InterPro" id="IPR015817">
    <property type="entry name" value="Vitellinogen_open_b-sht_sub1"/>
</dbReference>
<protein>
    <submittedName>
        <fullName evidence="14">CSON009036 protein</fullName>
    </submittedName>
</protein>
<dbReference type="Gene3D" id="2.20.50.20">
    <property type="entry name" value="Lipovitellin. Chain A, domain 3"/>
    <property type="match status" value="1"/>
</dbReference>
<evidence type="ECO:0000256" key="1">
    <source>
        <dbReference type="ARBA" id="ARBA00004613"/>
    </source>
</evidence>
<keyword evidence="7" id="KW-1015">Disulfide bond</keyword>
<dbReference type="EMBL" id="UFQS01000034">
    <property type="protein sequence ID" value="SSW97913.1"/>
    <property type="molecule type" value="Genomic_DNA"/>
</dbReference>
<dbReference type="GO" id="GO:0005576">
    <property type="term" value="C:extracellular region"/>
    <property type="evidence" value="ECO:0007669"/>
    <property type="project" value="UniProtKB-SubCell"/>
</dbReference>
<dbReference type="Pfam" id="PF09172">
    <property type="entry name" value="Vit_open_b-sht"/>
    <property type="match status" value="1"/>
</dbReference>
<dbReference type="Gene3D" id="2.20.80.10">
    <property type="entry name" value="Lipovitellin-phosvitin complex, chain A, domain 4"/>
    <property type="match status" value="1"/>
</dbReference>
<dbReference type="Gene3D" id="1.25.10.20">
    <property type="entry name" value="Vitellinogen, superhelical"/>
    <property type="match status" value="1"/>
</dbReference>
<proteinExistence type="predicted"/>
<evidence type="ECO:0000313" key="13">
    <source>
        <dbReference type="EMBL" id="SSW97913.1"/>
    </source>
</evidence>
<keyword evidence="10" id="KW-0175">Coiled coil</keyword>
<accession>A0A336LP01</accession>